<dbReference type="GO" id="GO:0000160">
    <property type="term" value="P:phosphorelay signal transduction system"/>
    <property type="evidence" value="ECO:0007669"/>
    <property type="project" value="InterPro"/>
</dbReference>
<dbReference type="Pfam" id="PF00072">
    <property type="entry name" value="Response_reg"/>
    <property type="match status" value="1"/>
</dbReference>
<accession>A0AAU8GXN8</accession>
<protein>
    <submittedName>
        <fullName evidence="3">Response regulator</fullName>
    </submittedName>
</protein>
<feature type="modified residue" description="4-aspartylphosphate" evidence="1">
    <location>
        <position position="55"/>
    </location>
</feature>
<dbReference type="AlphaFoldDB" id="A0AAU8GXN8"/>
<dbReference type="SMART" id="SM00448">
    <property type="entry name" value="REC"/>
    <property type="match status" value="1"/>
</dbReference>
<dbReference type="PROSITE" id="PS50110">
    <property type="entry name" value="RESPONSE_REGULATORY"/>
    <property type="match status" value="1"/>
</dbReference>
<organism evidence="3">
    <name type="scientific">Thermodesulfovibrio autotrophicus</name>
    <dbReference type="NCBI Taxonomy" id="3118333"/>
    <lineage>
        <taxon>Bacteria</taxon>
        <taxon>Pseudomonadati</taxon>
        <taxon>Nitrospirota</taxon>
        <taxon>Thermodesulfovibrionia</taxon>
        <taxon>Thermodesulfovibrionales</taxon>
        <taxon>Thermodesulfovibrionaceae</taxon>
        <taxon>Thermodesulfovibrio</taxon>
    </lineage>
</organism>
<evidence type="ECO:0000259" key="2">
    <source>
        <dbReference type="PROSITE" id="PS50110"/>
    </source>
</evidence>
<dbReference type="InterPro" id="IPR011006">
    <property type="entry name" value="CheY-like_superfamily"/>
</dbReference>
<sequence>MAKTALVIDDNNLVRETLKAMLEFLDFEVAIAENGEEALEKFKSTEKPFDVVFVDLVMPGISGKTVLQKLMEIDPQVKAIISSGYSNDPAIAEYEKLGFKGILNKPYTLDELKKILKDLNIL</sequence>
<proteinExistence type="predicted"/>
<feature type="domain" description="Response regulatory" evidence="2">
    <location>
        <begin position="4"/>
        <end position="120"/>
    </location>
</feature>
<dbReference type="InterPro" id="IPR052048">
    <property type="entry name" value="ST_Response_Regulator"/>
</dbReference>
<dbReference type="KEGG" id="taut:V4D30_08205"/>
<dbReference type="RefSeq" id="WP_353683856.1">
    <property type="nucleotide sequence ID" value="NZ_CP144373.1"/>
</dbReference>
<evidence type="ECO:0000313" key="3">
    <source>
        <dbReference type="EMBL" id="XCH46318.1"/>
    </source>
</evidence>
<evidence type="ECO:0000256" key="1">
    <source>
        <dbReference type="PROSITE-ProRule" id="PRU00169"/>
    </source>
</evidence>
<dbReference type="Gene3D" id="3.40.50.2300">
    <property type="match status" value="1"/>
</dbReference>
<dbReference type="EMBL" id="CP144373">
    <property type="protein sequence ID" value="XCH46318.1"/>
    <property type="molecule type" value="Genomic_DNA"/>
</dbReference>
<dbReference type="PANTHER" id="PTHR43228">
    <property type="entry name" value="TWO-COMPONENT RESPONSE REGULATOR"/>
    <property type="match status" value="1"/>
</dbReference>
<dbReference type="InterPro" id="IPR001789">
    <property type="entry name" value="Sig_transdc_resp-reg_receiver"/>
</dbReference>
<dbReference type="SUPFAM" id="SSF52172">
    <property type="entry name" value="CheY-like"/>
    <property type="match status" value="1"/>
</dbReference>
<name>A0AAU8GXN8_9BACT</name>
<dbReference type="PANTHER" id="PTHR43228:SF1">
    <property type="entry name" value="TWO-COMPONENT RESPONSE REGULATOR ARR22"/>
    <property type="match status" value="1"/>
</dbReference>
<reference evidence="3" key="1">
    <citation type="submission" date="2024-01" db="EMBL/GenBank/DDBJ databases">
        <title>The first autotrophic representatives of the genus Thermodesulfovibrio.</title>
        <authorList>
            <person name="Maltseva A.I."/>
            <person name="Elcheninov A.G."/>
            <person name="Kublanov I.V."/>
            <person name="Lebedinsky A.V."/>
            <person name="Frolov E.N."/>
        </authorList>
    </citation>
    <scope>NUCLEOTIDE SEQUENCE</scope>
    <source>
        <strain evidence="3">3907-1M</strain>
    </source>
</reference>
<dbReference type="CDD" id="cd00156">
    <property type="entry name" value="REC"/>
    <property type="match status" value="1"/>
</dbReference>
<gene>
    <name evidence="3" type="ORF">V4D30_08205</name>
</gene>
<keyword evidence="1" id="KW-0597">Phosphoprotein</keyword>